<feature type="region of interest" description="Disordered" evidence="1">
    <location>
        <begin position="1"/>
        <end position="56"/>
    </location>
</feature>
<name>A0A919YJ17_9BACL</name>
<organism evidence="2 3">
    <name type="scientific">Paenibacillus azoreducens</name>
    <dbReference type="NCBI Taxonomy" id="116718"/>
    <lineage>
        <taxon>Bacteria</taxon>
        <taxon>Bacillati</taxon>
        <taxon>Bacillota</taxon>
        <taxon>Bacilli</taxon>
        <taxon>Bacillales</taxon>
        <taxon>Paenibacillaceae</taxon>
        <taxon>Paenibacillus</taxon>
    </lineage>
</organism>
<proteinExistence type="predicted"/>
<dbReference type="Proteomes" id="UP000682811">
    <property type="component" value="Unassembled WGS sequence"/>
</dbReference>
<accession>A0A919YJ17</accession>
<feature type="compositionally biased region" description="Basic and acidic residues" evidence="1">
    <location>
        <begin position="33"/>
        <end position="56"/>
    </location>
</feature>
<evidence type="ECO:0000313" key="3">
    <source>
        <dbReference type="Proteomes" id="UP000682811"/>
    </source>
</evidence>
<dbReference type="EMBL" id="BORT01000079">
    <property type="protein sequence ID" value="GIO51679.1"/>
    <property type="molecule type" value="Genomic_DNA"/>
</dbReference>
<keyword evidence="3" id="KW-1185">Reference proteome</keyword>
<evidence type="ECO:0000256" key="1">
    <source>
        <dbReference type="SAM" id="MobiDB-lite"/>
    </source>
</evidence>
<reference evidence="2 3" key="1">
    <citation type="submission" date="2021-03" db="EMBL/GenBank/DDBJ databases">
        <title>Antimicrobial resistance genes in bacteria isolated from Japanese honey, and their potential for conferring macrolide and lincosamide resistance in the American foulbrood pathogen Paenibacillus larvae.</title>
        <authorList>
            <person name="Okamoto M."/>
            <person name="Kumagai M."/>
            <person name="Kanamori H."/>
            <person name="Takamatsu D."/>
        </authorList>
    </citation>
    <scope>NUCLEOTIDE SEQUENCE [LARGE SCALE GENOMIC DNA]</scope>
    <source>
        <strain evidence="2 3">J34TS1</strain>
    </source>
</reference>
<evidence type="ECO:0000313" key="2">
    <source>
        <dbReference type="EMBL" id="GIO51679.1"/>
    </source>
</evidence>
<protein>
    <submittedName>
        <fullName evidence="2">Uncharacterized protein</fullName>
    </submittedName>
</protein>
<sequence length="56" mass="6240">MTGRENYSTEGHDLTLPRKASSQVKVPVPQTDTGRREENSKARGRTLVKELGKMTP</sequence>
<comment type="caution">
    <text evidence="2">The sequence shown here is derived from an EMBL/GenBank/DDBJ whole genome shotgun (WGS) entry which is preliminary data.</text>
</comment>
<gene>
    <name evidence="2" type="ORF">J34TS1_64440</name>
</gene>
<dbReference type="AlphaFoldDB" id="A0A919YJ17"/>